<dbReference type="InterPro" id="IPR053165">
    <property type="entry name" value="HSI-I_assembly_Hcp1"/>
</dbReference>
<dbReference type="Gene3D" id="2.30.110.20">
    <property type="entry name" value="Hcp1-like"/>
    <property type="match status" value="1"/>
</dbReference>
<dbReference type="SUPFAM" id="SSF141452">
    <property type="entry name" value="Hcp1-like"/>
    <property type="match status" value="1"/>
</dbReference>
<dbReference type="PANTHER" id="PTHR36152:SF5">
    <property type="entry name" value="PROTEIN HCP1"/>
    <property type="match status" value="1"/>
</dbReference>
<dbReference type="InterPro" id="IPR036624">
    <property type="entry name" value="Hcp1-lik_sf"/>
</dbReference>
<proteinExistence type="predicted"/>
<dbReference type="InterPro" id="IPR008514">
    <property type="entry name" value="T6SS_Hcp"/>
</dbReference>
<dbReference type="EMBL" id="UOGF01000099">
    <property type="protein sequence ID" value="VAX32898.1"/>
    <property type="molecule type" value="Genomic_DNA"/>
</dbReference>
<sequence length="161" mass="16654">MAADQFIKIGDIEGESQDDAHSGEIDVVSWSWGMSQSGTMHAGSGGGGGKVNIQDVSITKNIDKATPILMKACSDGTQFPEAVLTVRKAGTNPLEYLIITMKQVIVTSISTGGSGGADVITENTTLNFAEVSVDYQPQAADGSPEGGTITYGWNIAGNVAL</sequence>
<gene>
    <name evidence="1" type="ORF">MNBD_NITROSPIRAE01-1391</name>
</gene>
<accession>A0A3B1DAC4</accession>
<dbReference type="Pfam" id="PF05638">
    <property type="entry name" value="T6SS_HCP"/>
    <property type="match status" value="1"/>
</dbReference>
<evidence type="ECO:0000313" key="1">
    <source>
        <dbReference type="EMBL" id="VAX32898.1"/>
    </source>
</evidence>
<dbReference type="AlphaFoldDB" id="A0A3B1DAC4"/>
<name>A0A3B1DAC4_9ZZZZ</name>
<organism evidence="1">
    <name type="scientific">hydrothermal vent metagenome</name>
    <dbReference type="NCBI Taxonomy" id="652676"/>
    <lineage>
        <taxon>unclassified sequences</taxon>
        <taxon>metagenomes</taxon>
        <taxon>ecological metagenomes</taxon>
    </lineage>
</organism>
<reference evidence="1" key="1">
    <citation type="submission" date="2018-06" db="EMBL/GenBank/DDBJ databases">
        <authorList>
            <person name="Zhirakovskaya E."/>
        </authorList>
    </citation>
    <scope>NUCLEOTIDE SEQUENCE</scope>
</reference>
<dbReference type="PANTHER" id="PTHR36152">
    <property type="entry name" value="CYTOPLASMIC PROTEIN-RELATED"/>
    <property type="match status" value="1"/>
</dbReference>
<protein>
    <submittedName>
        <fullName evidence="1">Uncharacterized protein ImpD</fullName>
    </submittedName>
</protein>